<organism evidence="3 4">
    <name type="scientific">Hydrocarboniclastica marina</name>
    <dbReference type="NCBI Taxonomy" id="2259620"/>
    <lineage>
        <taxon>Bacteria</taxon>
        <taxon>Pseudomonadati</taxon>
        <taxon>Pseudomonadota</taxon>
        <taxon>Gammaproteobacteria</taxon>
        <taxon>Alteromonadales</taxon>
        <taxon>Alteromonadaceae</taxon>
        <taxon>Hydrocarboniclastica</taxon>
    </lineage>
</organism>
<dbReference type="KEGG" id="hmi:soil367_14370"/>
<dbReference type="AlphaFoldDB" id="A0A4P7XKY5"/>
<evidence type="ECO:0000313" key="3">
    <source>
        <dbReference type="EMBL" id="QCF27022.1"/>
    </source>
</evidence>
<evidence type="ECO:0000256" key="1">
    <source>
        <dbReference type="ARBA" id="ARBA00010617"/>
    </source>
</evidence>
<comment type="similarity">
    <text evidence="1">Belongs to the cytochrome P450 family.</text>
</comment>
<dbReference type="GO" id="GO:0005506">
    <property type="term" value="F:iron ion binding"/>
    <property type="evidence" value="ECO:0007669"/>
    <property type="project" value="InterPro"/>
</dbReference>
<evidence type="ECO:0000313" key="4">
    <source>
        <dbReference type="Proteomes" id="UP000298049"/>
    </source>
</evidence>
<dbReference type="PANTHER" id="PTHR24305:SF166">
    <property type="entry name" value="CYTOCHROME P450 12A4, MITOCHONDRIAL-RELATED"/>
    <property type="match status" value="1"/>
</dbReference>
<gene>
    <name evidence="3" type="ORF">soil367_14370</name>
</gene>
<reference evidence="3 4" key="1">
    <citation type="submission" date="2018-07" db="EMBL/GenBank/DDBJ databases">
        <title>Marsedoiliclastica nanhaica gen. nov. sp. nov., a novel marine hydrocarbonoclastic bacterium isolated from an in-situ enriched hydrocarbon-degrading consortium in deep-sea sediment.</title>
        <authorList>
            <person name="Dong C."/>
            <person name="Ma T."/>
            <person name="Liu R."/>
            <person name="Shao Z."/>
        </authorList>
    </citation>
    <scope>NUCLEOTIDE SEQUENCE [LARGE SCALE GENOMIC DNA]</scope>
    <source>
        <strain evidence="4">soil36-7</strain>
    </source>
</reference>
<feature type="binding site" description="axial binding residue" evidence="2">
    <location>
        <position position="392"/>
    </location>
    <ligand>
        <name>heme</name>
        <dbReference type="ChEBI" id="CHEBI:30413"/>
    </ligand>
    <ligandPart>
        <name>Fe</name>
        <dbReference type="ChEBI" id="CHEBI:18248"/>
    </ligandPart>
</feature>
<dbReference type="GO" id="GO:0016705">
    <property type="term" value="F:oxidoreductase activity, acting on paired donors, with incorporation or reduction of molecular oxygen"/>
    <property type="evidence" value="ECO:0007669"/>
    <property type="project" value="InterPro"/>
</dbReference>
<dbReference type="PRINTS" id="PR00463">
    <property type="entry name" value="EP450I"/>
</dbReference>
<dbReference type="SUPFAM" id="SSF48264">
    <property type="entry name" value="Cytochrome P450"/>
    <property type="match status" value="1"/>
</dbReference>
<dbReference type="Gene3D" id="1.10.630.10">
    <property type="entry name" value="Cytochrome P450"/>
    <property type="match status" value="1"/>
</dbReference>
<dbReference type="PANTHER" id="PTHR24305">
    <property type="entry name" value="CYTOCHROME P450"/>
    <property type="match status" value="1"/>
</dbReference>
<dbReference type="RefSeq" id="WP_136549728.1">
    <property type="nucleotide sequence ID" value="NZ_CP031093.1"/>
</dbReference>
<dbReference type="InterPro" id="IPR050121">
    <property type="entry name" value="Cytochrome_P450_monoxygenase"/>
</dbReference>
<keyword evidence="2" id="KW-0479">Metal-binding</keyword>
<dbReference type="InterPro" id="IPR002401">
    <property type="entry name" value="Cyt_P450_E_grp-I"/>
</dbReference>
<protein>
    <submittedName>
        <fullName evidence="3">Cytochrome P450</fullName>
    </submittedName>
</protein>
<comment type="cofactor">
    <cofactor evidence="2">
        <name>heme</name>
        <dbReference type="ChEBI" id="CHEBI:30413"/>
    </cofactor>
</comment>
<accession>A0A4P7XKY5</accession>
<dbReference type="Proteomes" id="UP000298049">
    <property type="component" value="Chromosome"/>
</dbReference>
<sequence>METTASSLPKATLAETITIATQVFGPLFAEGVIIRRPAVLKLADKLDLNRRGVDRIQELRNKYGDGPLLLPLPGRPQAVILKPEHVKRVLDETPEPFAAVTAEKHAALVHFQPRGVLISHGAARARRREFNEQVLGSDKPVHGLAARFVAVVAEEADGLLAELAGSQVLTWERFAPVWFRVVRRVVLGDGAREDEALTEQVNQLREAANWAFLHPRRKALREQFHQRLSEYLDRAEPGSLAAVIGATPTDEDIAPTDQVAHWLFAFDPAGMTTFRALALLAAHPEEAEKARAEFRKSEGTARQYLPYIRACILESLRLWPTTPVVLRETTAETQWANGLMPAHTSVVIFSGYFHRDERRLPQANQFFPELWEADRPGENWPLIPFSSGPGVCPARHLVLLVTSTMLGALISGHQVELDPPSLLDPREPLPGTLSHFSLRFRLSR</sequence>
<dbReference type="GO" id="GO:0020037">
    <property type="term" value="F:heme binding"/>
    <property type="evidence" value="ECO:0007669"/>
    <property type="project" value="InterPro"/>
</dbReference>
<dbReference type="OrthoDB" id="9764248at2"/>
<dbReference type="EMBL" id="CP031093">
    <property type="protein sequence ID" value="QCF27022.1"/>
    <property type="molecule type" value="Genomic_DNA"/>
</dbReference>
<keyword evidence="2" id="KW-0408">Iron</keyword>
<dbReference type="GO" id="GO:0004497">
    <property type="term" value="F:monooxygenase activity"/>
    <property type="evidence" value="ECO:0007669"/>
    <property type="project" value="InterPro"/>
</dbReference>
<dbReference type="Pfam" id="PF00067">
    <property type="entry name" value="p450"/>
    <property type="match status" value="1"/>
</dbReference>
<dbReference type="InterPro" id="IPR001128">
    <property type="entry name" value="Cyt_P450"/>
</dbReference>
<evidence type="ECO:0000256" key="2">
    <source>
        <dbReference type="PIRSR" id="PIRSR602401-1"/>
    </source>
</evidence>
<name>A0A4P7XKY5_9ALTE</name>
<proteinExistence type="inferred from homology"/>
<keyword evidence="2" id="KW-0349">Heme</keyword>
<keyword evidence="4" id="KW-1185">Reference proteome</keyword>
<dbReference type="InterPro" id="IPR036396">
    <property type="entry name" value="Cyt_P450_sf"/>
</dbReference>